<keyword evidence="2" id="KW-0808">Transferase</keyword>
<name>A0A1I4PDZ7_9BACI</name>
<dbReference type="PANTHER" id="PTHR45947">
    <property type="entry name" value="SULFOQUINOVOSYL TRANSFERASE SQD2"/>
    <property type="match status" value="1"/>
</dbReference>
<keyword evidence="3" id="KW-1185">Reference proteome</keyword>
<dbReference type="SUPFAM" id="SSF53756">
    <property type="entry name" value="UDP-Glycosyltransferase/glycogen phosphorylase"/>
    <property type="match status" value="1"/>
</dbReference>
<dbReference type="GO" id="GO:0016757">
    <property type="term" value="F:glycosyltransferase activity"/>
    <property type="evidence" value="ECO:0007669"/>
    <property type="project" value="InterPro"/>
</dbReference>
<dbReference type="Proteomes" id="UP000198565">
    <property type="component" value="Unassembled WGS sequence"/>
</dbReference>
<sequence length="373" mass="44075">MKILQIATGVSYSKVYNNLFSSFKKNAVEFEVYIPQHQDKAVSIITKKEFPFDFYSRKIIKPYDKFLYFTKINRMTKDVEDNFDLSSISVIHSHSLFNDGAVAYQIKKKYKIPYIVAIRDTDVNQYFRKAIHLRKKAINILRNAENIIFISKSYEKYVFNKFIPEKHRSELLRKSKVIPNGITDFWLNNKYIKNNKKDNNEFRLIFVGQITKRKNILKIAEASNLLENKYNKKIDLVIIGEKKDEQYFNKISSIRSFEYIPYLKKEKLINYYRNSDIFVMPSITETFGLVYAEAMSQGLPVIYSKGQGFDGQFEDGEVGYRIDPLNALDIADKIKITIDNKENIMQRCYKNADKFNWNSISKQYLRLYKQIKT</sequence>
<reference evidence="3" key="1">
    <citation type="submission" date="2016-10" db="EMBL/GenBank/DDBJ databases">
        <authorList>
            <person name="Varghese N."/>
            <person name="Submissions S."/>
        </authorList>
    </citation>
    <scope>NUCLEOTIDE SEQUENCE [LARGE SCALE GENOMIC DNA]</scope>
    <source>
        <strain evidence="3">CGMCC 1.4250</strain>
    </source>
</reference>
<dbReference type="Gene3D" id="3.40.50.2000">
    <property type="entry name" value="Glycogen Phosphorylase B"/>
    <property type="match status" value="2"/>
</dbReference>
<dbReference type="PANTHER" id="PTHR45947:SF3">
    <property type="entry name" value="SULFOQUINOVOSYL TRANSFERASE SQD2"/>
    <property type="match status" value="1"/>
</dbReference>
<gene>
    <name evidence="2" type="ORF">SAMN04487943_11113</name>
</gene>
<dbReference type="EMBL" id="FOTR01000011">
    <property type="protein sequence ID" value="SFM25900.1"/>
    <property type="molecule type" value="Genomic_DNA"/>
</dbReference>
<dbReference type="Pfam" id="PF00534">
    <property type="entry name" value="Glycos_transf_1"/>
    <property type="match status" value="1"/>
</dbReference>
<dbReference type="OrthoDB" id="9806653at2"/>
<organism evidence="2 3">
    <name type="scientific">Gracilibacillus orientalis</name>
    <dbReference type="NCBI Taxonomy" id="334253"/>
    <lineage>
        <taxon>Bacteria</taxon>
        <taxon>Bacillati</taxon>
        <taxon>Bacillota</taxon>
        <taxon>Bacilli</taxon>
        <taxon>Bacillales</taxon>
        <taxon>Bacillaceae</taxon>
        <taxon>Gracilibacillus</taxon>
    </lineage>
</organism>
<protein>
    <submittedName>
        <fullName evidence="2">Glycosyltransferase involved in cell wall bisynthesis</fullName>
    </submittedName>
</protein>
<dbReference type="RefSeq" id="WP_091484997.1">
    <property type="nucleotide sequence ID" value="NZ_FOTR01000011.1"/>
</dbReference>
<evidence type="ECO:0000259" key="1">
    <source>
        <dbReference type="Pfam" id="PF00534"/>
    </source>
</evidence>
<dbReference type="CDD" id="cd03801">
    <property type="entry name" value="GT4_PimA-like"/>
    <property type="match status" value="1"/>
</dbReference>
<proteinExistence type="predicted"/>
<dbReference type="InterPro" id="IPR050194">
    <property type="entry name" value="Glycosyltransferase_grp1"/>
</dbReference>
<evidence type="ECO:0000313" key="3">
    <source>
        <dbReference type="Proteomes" id="UP000198565"/>
    </source>
</evidence>
<dbReference type="AlphaFoldDB" id="A0A1I4PDZ7"/>
<evidence type="ECO:0000313" key="2">
    <source>
        <dbReference type="EMBL" id="SFM25900.1"/>
    </source>
</evidence>
<dbReference type="InterPro" id="IPR001296">
    <property type="entry name" value="Glyco_trans_1"/>
</dbReference>
<accession>A0A1I4PDZ7</accession>
<feature type="domain" description="Glycosyl transferase family 1" evidence="1">
    <location>
        <begin position="190"/>
        <end position="354"/>
    </location>
</feature>
<dbReference type="STRING" id="334253.SAMN04487943_11113"/>